<dbReference type="Proteomes" id="UP001596047">
    <property type="component" value="Unassembled WGS sequence"/>
</dbReference>
<dbReference type="EMBL" id="JBHSOW010000060">
    <property type="protein sequence ID" value="MFC5650668.1"/>
    <property type="molecule type" value="Genomic_DNA"/>
</dbReference>
<accession>A0ABW0VXS8</accession>
<reference evidence="4" key="1">
    <citation type="journal article" date="2019" name="Int. J. Syst. Evol. Microbiol.">
        <title>The Global Catalogue of Microorganisms (GCM) 10K type strain sequencing project: providing services to taxonomists for standard genome sequencing and annotation.</title>
        <authorList>
            <consortium name="The Broad Institute Genomics Platform"/>
            <consortium name="The Broad Institute Genome Sequencing Center for Infectious Disease"/>
            <person name="Wu L."/>
            <person name="Ma J."/>
        </authorList>
    </citation>
    <scope>NUCLEOTIDE SEQUENCE [LARGE SCALE GENOMIC DNA]</scope>
    <source>
        <strain evidence="4">CGMCC 1.3240</strain>
    </source>
</reference>
<evidence type="ECO:0000313" key="4">
    <source>
        <dbReference type="Proteomes" id="UP001596047"/>
    </source>
</evidence>
<protein>
    <recommendedName>
        <fullName evidence="5">Lipoprotein</fullName>
    </recommendedName>
</protein>
<keyword evidence="4" id="KW-1185">Reference proteome</keyword>
<comment type="caution">
    <text evidence="3">The sequence shown here is derived from an EMBL/GenBank/DDBJ whole genome shotgun (WGS) entry which is preliminary data.</text>
</comment>
<evidence type="ECO:0000256" key="1">
    <source>
        <dbReference type="SAM" id="MobiDB-lite"/>
    </source>
</evidence>
<evidence type="ECO:0000313" key="3">
    <source>
        <dbReference type="EMBL" id="MFC5650668.1"/>
    </source>
</evidence>
<organism evidence="3 4">
    <name type="scientific">Paenibacillus solisilvae</name>
    <dbReference type="NCBI Taxonomy" id="2486751"/>
    <lineage>
        <taxon>Bacteria</taxon>
        <taxon>Bacillati</taxon>
        <taxon>Bacillota</taxon>
        <taxon>Bacilli</taxon>
        <taxon>Bacillales</taxon>
        <taxon>Paenibacillaceae</taxon>
        <taxon>Paenibacillus</taxon>
    </lineage>
</organism>
<evidence type="ECO:0000256" key="2">
    <source>
        <dbReference type="SAM" id="SignalP"/>
    </source>
</evidence>
<keyword evidence="2" id="KW-0732">Signal</keyword>
<feature type="chain" id="PRO_5045614221" description="Lipoprotein" evidence="2">
    <location>
        <begin position="28"/>
        <end position="147"/>
    </location>
</feature>
<feature type="region of interest" description="Disordered" evidence="1">
    <location>
        <begin position="27"/>
        <end position="58"/>
    </location>
</feature>
<gene>
    <name evidence="3" type="ORF">ACFPYJ_16355</name>
</gene>
<dbReference type="RefSeq" id="WP_379189244.1">
    <property type="nucleotide sequence ID" value="NZ_JBHSOW010000060.1"/>
</dbReference>
<sequence>MRPLFYLFVKGAMLAILCLSVSGCGNSQETNEDGSKKQSLRTAAEAAPPAPKENRNASYKNELRQIAWDSLAEQVKTTVKGNWKRAVVEKVDPGDYSSPIMVTEQPISDSADVYKVTFRTTADEMLFPIGIYIDLTTKQIVGRDARE</sequence>
<dbReference type="PROSITE" id="PS51257">
    <property type="entry name" value="PROKAR_LIPOPROTEIN"/>
    <property type="match status" value="1"/>
</dbReference>
<evidence type="ECO:0008006" key="5">
    <source>
        <dbReference type="Google" id="ProtNLM"/>
    </source>
</evidence>
<name>A0ABW0VXS8_9BACL</name>
<feature type="signal peptide" evidence="2">
    <location>
        <begin position="1"/>
        <end position="27"/>
    </location>
</feature>
<proteinExistence type="predicted"/>